<evidence type="ECO:0000313" key="3">
    <source>
        <dbReference type="EMBL" id="JAG85175.1"/>
    </source>
</evidence>
<dbReference type="Gene3D" id="3.40.33.10">
    <property type="entry name" value="CAP"/>
    <property type="match status" value="1"/>
</dbReference>
<dbReference type="InterPro" id="IPR035940">
    <property type="entry name" value="CAP_sf"/>
</dbReference>
<protein>
    <submittedName>
        <fullName evidence="3">TSA: Tityus bahiensis Tbah02047 mRNA sequence</fullName>
    </submittedName>
</protein>
<dbReference type="CDD" id="cd05380">
    <property type="entry name" value="CAP_euk"/>
    <property type="match status" value="1"/>
</dbReference>
<sequence length="149" mass="17702">MWIYILVWASLAYSLNSECDKKYSDITVEHSMCLPVNKTCNFIRHESHEMLTTLRLHNAIRNNTNPIITEKFPNATNMRIMEWDDELYEMAAKYVRQCVDKPDCPKCHQTGDTHVEQNFEYRTYKLNTNEGPGDRFRQVISDWAEEYLK</sequence>
<reference evidence="3" key="2">
    <citation type="submission" date="2015-01" db="EMBL/GenBank/DDBJ databases">
        <authorList>
            <person name="Oliveira U.C."/>
            <person name="Junqueira-Azevedo I.L.M."/>
        </authorList>
    </citation>
    <scope>NUCLEOTIDE SEQUENCE</scope>
</reference>
<organism evidence="3">
    <name type="scientific">Tityus bahiensis</name>
    <name type="common">Brazilian scorpion</name>
    <dbReference type="NCBI Taxonomy" id="50343"/>
    <lineage>
        <taxon>Eukaryota</taxon>
        <taxon>Metazoa</taxon>
        <taxon>Ecdysozoa</taxon>
        <taxon>Arthropoda</taxon>
        <taxon>Chelicerata</taxon>
        <taxon>Arachnida</taxon>
        <taxon>Scorpiones</taxon>
        <taxon>Buthida</taxon>
        <taxon>Buthoidea</taxon>
        <taxon>Buthidae</taxon>
        <taxon>Tityus</taxon>
    </lineage>
</organism>
<evidence type="ECO:0000256" key="1">
    <source>
        <dbReference type="SAM" id="SignalP"/>
    </source>
</evidence>
<dbReference type="Pfam" id="PF00188">
    <property type="entry name" value="CAP"/>
    <property type="match status" value="1"/>
</dbReference>
<reference evidence="3" key="1">
    <citation type="journal article" date="2015" name="Toxicon">
        <title>The transcriptome recipe for the venom cocktail of Tityus bahiensis scorpion.</title>
        <authorList>
            <person name="de Oliveira U.C."/>
            <person name="Candido D.M."/>
            <person name="Coronado Dorce V.A."/>
            <person name="Junqueira-de-Azevedo Ide L."/>
        </authorList>
    </citation>
    <scope>NUCLEOTIDE SEQUENCE</scope>
</reference>
<dbReference type="SUPFAM" id="SSF55797">
    <property type="entry name" value="PR-1-like"/>
    <property type="match status" value="1"/>
</dbReference>
<feature type="chain" id="PRO_5002217987" evidence="1">
    <location>
        <begin position="18"/>
        <end position="149"/>
    </location>
</feature>
<name>A0A0C9QKT2_TITBA</name>
<keyword evidence="1" id="KW-0732">Signal</keyword>
<feature type="domain" description="SCP" evidence="2">
    <location>
        <begin position="54"/>
        <end position="146"/>
    </location>
</feature>
<dbReference type="EMBL" id="GBXR01000051">
    <property type="protein sequence ID" value="JAG85175.1"/>
    <property type="molecule type" value="mRNA"/>
</dbReference>
<feature type="signal peptide" evidence="1">
    <location>
        <begin position="1"/>
        <end position="17"/>
    </location>
</feature>
<evidence type="ECO:0000259" key="2">
    <source>
        <dbReference type="Pfam" id="PF00188"/>
    </source>
</evidence>
<proteinExistence type="evidence at transcript level"/>
<accession>A0A0C9QKT2</accession>
<dbReference type="InterPro" id="IPR014044">
    <property type="entry name" value="CAP_dom"/>
</dbReference>
<dbReference type="AlphaFoldDB" id="A0A0C9QKT2"/>